<feature type="transmembrane region" description="Helical" evidence="6">
    <location>
        <begin position="172"/>
        <end position="195"/>
    </location>
</feature>
<feature type="domain" description="EamA" evidence="7">
    <location>
        <begin position="39"/>
        <end position="157"/>
    </location>
</feature>
<evidence type="ECO:0000256" key="6">
    <source>
        <dbReference type="SAM" id="Phobius"/>
    </source>
</evidence>
<dbReference type="InterPro" id="IPR037185">
    <property type="entry name" value="EmrE-like"/>
</dbReference>
<dbReference type="EMBL" id="CAIIXF020000001">
    <property type="protein sequence ID" value="CAH1774764.1"/>
    <property type="molecule type" value="Genomic_DNA"/>
</dbReference>
<keyword evidence="3 6" id="KW-1133">Transmembrane helix</keyword>
<reference evidence="8" key="1">
    <citation type="submission" date="2022-03" db="EMBL/GenBank/DDBJ databases">
        <authorList>
            <person name="Martin C."/>
        </authorList>
    </citation>
    <scope>NUCLEOTIDE SEQUENCE</scope>
</reference>
<dbReference type="Pfam" id="PF00892">
    <property type="entry name" value="EamA"/>
    <property type="match status" value="1"/>
</dbReference>
<dbReference type="Proteomes" id="UP000749559">
    <property type="component" value="Unassembled WGS sequence"/>
</dbReference>
<gene>
    <name evidence="8" type="ORF">OFUS_LOCUS2163</name>
</gene>
<evidence type="ECO:0000256" key="5">
    <source>
        <dbReference type="SAM" id="MobiDB-lite"/>
    </source>
</evidence>
<evidence type="ECO:0000313" key="9">
    <source>
        <dbReference type="Proteomes" id="UP000749559"/>
    </source>
</evidence>
<protein>
    <recommendedName>
        <fullName evidence="7">EamA domain-containing protein</fullName>
    </recommendedName>
</protein>
<feature type="transmembrane region" description="Helical" evidence="6">
    <location>
        <begin position="327"/>
        <end position="348"/>
    </location>
</feature>
<evidence type="ECO:0000256" key="1">
    <source>
        <dbReference type="ARBA" id="ARBA00004141"/>
    </source>
</evidence>
<feature type="transmembrane region" description="Helical" evidence="6">
    <location>
        <begin position="142"/>
        <end position="160"/>
    </location>
</feature>
<feature type="transmembrane region" description="Helical" evidence="6">
    <location>
        <begin position="302"/>
        <end position="321"/>
    </location>
</feature>
<dbReference type="PANTHER" id="PTHR13146:SF0">
    <property type="entry name" value="SOLUTE CARRIER FAMILY 35 MEMBER F6"/>
    <property type="match status" value="1"/>
</dbReference>
<evidence type="ECO:0000259" key="7">
    <source>
        <dbReference type="Pfam" id="PF00892"/>
    </source>
</evidence>
<proteinExistence type="predicted"/>
<sequence>MGWTTKQLSLALMMVVTGSINTLSTKWADRTLSKGIDGTVRHFNHPFLQAVGMFLGEMSCLAVFYIIFFWKRHKGEEFDVGPQTYNPLIFLPAAICDMTGTSIMYLGLNLTFASSFQMLRGAVMIFTALLSVAFLGRVIKRFMWFGMMVVLVGLVLVGLSDTLFGGENKNDINGIISGDLLIVMAQIIAATQMVYEEKFINKHNVPALQAVGFEGLFGFLVLGTLLVPMYFIRVGHGKFSGDPEGRLENSLDAFVQLSNSWQIALATFGNIVSIAFFNFAGISITKEISATTRMVLDSCRTLVIWMFALAVGWQAFIPLAFGIQAIGFVFLIIGMCIYNNIIIVPLINKCRGITPEEKEPLLSGDDTGIQEESSNKPMYQTAQNA</sequence>
<dbReference type="SUPFAM" id="SSF103481">
    <property type="entry name" value="Multidrug resistance efflux transporter EmrE"/>
    <property type="match status" value="1"/>
</dbReference>
<dbReference type="PIRSF" id="PIRSF036436">
    <property type="entry name" value="UCP036436"/>
    <property type="match status" value="1"/>
</dbReference>
<organism evidence="8 9">
    <name type="scientific">Owenia fusiformis</name>
    <name type="common">Polychaete worm</name>
    <dbReference type="NCBI Taxonomy" id="6347"/>
    <lineage>
        <taxon>Eukaryota</taxon>
        <taxon>Metazoa</taxon>
        <taxon>Spiralia</taxon>
        <taxon>Lophotrochozoa</taxon>
        <taxon>Annelida</taxon>
        <taxon>Polychaeta</taxon>
        <taxon>Sedentaria</taxon>
        <taxon>Canalipalpata</taxon>
        <taxon>Sabellida</taxon>
        <taxon>Oweniida</taxon>
        <taxon>Oweniidae</taxon>
        <taxon>Owenia</taxon>
    </lineage>
</organism>
<feature type="transmembrane region" description="Helical" evidence="6">
    <location>
        <begin position="88"/>
        <end position="106"/>
    </location>
</feature>
<dbReference type="PANTHER" id="PTHR13146">
    <property type="match status" value="1"/>
</dbReference>
<evidence type="ECO:0000256" key="3">
    <source>
        <dbReference type="ARBA" id="ARBA00022989"/>
    </source>
</evidence>
<dbReference type="InterPro" id="IPR012404">
    <property type="entry name" value="UCP036436"/>
</dbReference>
<dbReference type="InterPro" id="IPR000620">
    <property type="entry name" value="EamA_dom"/>
</dbReference>
<comment type="caution">
    <text evidence="8">The sequence shown here is derived from an EMBL/GenBank/DDBJ whole genome shotgun (WGS) entry which is preliminary data.</text>
</comment>
<keyword evidence="9" id="KW-1185">Reference proteome</keyword>
<feature type="transmembrane region" description="Helical" evidence="6">
    <location>
        <begin position="207"/>
        <end position="232"/>
    </location>
</feature>
<feature type="transmembrane region" description="Helical" evidence="6">
    <location>
        <begin position="118"/>
        <end position="135"/>
    </location>
</feature>
<evidence type="ECO:0000256" key="2">
    <source>
        <dbReference type="ARBA" id="ARBA00022692"/>
    </source>
</evidence>
<dbReference type="AlphaFoldDB" id="A0A8S4N0K3"/>
<name>A0A8S4N0K3_OWEFU</name>
<feature type="compositionally biased region" description="Polar residues" evidence="5">
    <location>
        <begin position="370"/>
        <end position="385"/>
    </location>
</feature>
<feature type="transmembrane region" description="Helical" evidence="6">
    <location>
        <begin position="261"/>
        <end position="281"/>
    </location>
</feature>
<evidence type="ECO:0000256" key="4">
    <source>
        <dbReference type="ARBA" id="ARBA00023136"/>
    </source>
</evidence>
<dbReference type="OrthoDB" id="29773at2759"/>
<feature type="region of interest" description="Disordered" evidence="5">
    <location>
        <begin position="358"/>
        <end position="385"/>
    </location>
</feature>
<keyword evidence="2 6" id="KW-0812">Transmembrane</keyword>
<dbReference type="GO" id="GO:0016020">
    <property type="term" value="C:membrane"/>
    <property type="evidence" value="ECO:0007669"/>
    <property type="project" value="UniProtKB-SubCell"/>
</dbReference>
<accession>A0A8S4N0K3</accession>
<keyword evidence="4 6" id="KW-0472">Membrane</keyword>
<evidence type="ECO:0000313" key="8">
    <source>
        <dbReference type="EMBL" id="CAH1774764.1"/>
    </source>
</evidence>
<feature type="transmembrane region" description="Helical" evidence="6">
    <location>
        <begin position="46"/>
        <end position="68"/>
    </location>
</feature>
<comment type="subcellular location">
    <subcellularLocation>
        <location evidence="1">Membrane</location>
        <topology evidence="1">Multi-pass membrane protein</topology>
    </subcellularLocation>
</comment>